<comment type="caution">
    <text evidence="8">The sequence shown here is derived from an EMBL/GenBank/DDBJ whole genome shotgun (WGS) entry which is preliminary data.</text>
</comment>
<feature type="transmembrane region" description="Helical" evidence="6">
    <location>
        <begin position="171"/>
        <end position="193"/>
    </location>
</feature>
<evidence type="ECO:0000256" key="5">
    <source>
        <dbReference type="ARBA" id="ARBA00038359"/>
    </source>
</evidence>
<evidence type="ECO:0000256" key="2">
    <source>
        <dbReference type="ARBA" id="ARBA00022692"/>
    </source>
</evidence>
<protein>
    <recommendedName>
        <fullName evidence="7">Rhodopsin domain-containing protein</fullName>
    </recommendedName>
</protein>
<name>A0AA39X6U7_9PEZI</name>
<feature type="transmembrane region" description="Helical" evidence="6">
    <location>
        <begin position="205"/>
        <end position="226"/>
    </location>
</feature>
<dbReference type="Proteomes" id="UP001174934">
    <property type="component" value="Unassembled WGS sequence"/>
</dbReference>
<comment type="similarity">
    <text evidence="5">Belongs to the SAT4 family.</text>
</comment>
<evidence type="ECO:0000259" key="7">
    <source>
        <dbReference type="Pfam" id="PF20684"/>
    </source>
</evidence>
<accession>A0AA39X6U7</accession>
<feature type="domain" description="Rhodopsin" evidence="7">
    <location>
        <begin position="33"/>
        <end position="277"/>
    </location>
</feature>
<feature type="transmembrane region" description="Helical" evidence="6">
    <location>
        <begin position="16"/>
        <end position="37"/>
    </location>
</feature>
<dbReference type="InterPro" id="IPR049326">
    <property type="entry name" value="Rhodopsin_dom_fungi"/>
</dbReference>
<evidence type="ECO:0000313" key="8">
    <source>
        <dbReference type="EMBL" id="KAK0628353.1"/>
    </source>
</evidence>
<keyword evidence="9" id="KW-1185">Reference proteome</keyword>
<comment type="subcellular location">
    <subcellularLocation>
        <location evidence="1">Membrane</location>
        <topology evidence="1">Multi-pass membrane protein</topology>
    </subcellularLocation>
</comment>
<dbReference type="PANTHER" id="PTHR33048">
    <property type="entry name" value="PTH11-LIKE INTEGRAL MEMBRANE PROTEIN (AFU_ORTHOLOGUE AFUA_5G11245)"/>
    <property type="match status" value="1"/>
</dbReference>
<keyword evidence="2 6" id="KW-0812">Transmembrane</keyword>
<keyword evidence="3 6" id="KW-1133">Transmembrane helix</keyword>
<reference evidence="8" key="1">
    <citation type="submission" date="2023-06" db="EMBL/GenBank/DDBJ databases">
        <title>Genome-scale phylogeny and comparative genomics of the fungal order Sordariales.</title>
        <authorList>
            <consortium name="Lawrence Berkeley National Laboratory"/>
            <person name="Hensen N."/>
            <person name="Bonometti L."/>
            <person name="Westerberg I."/>
            <person name="Brannstrom I.O."/>
            <person name="Guillou S."/>
            <person name="Cros-Aarteil S."/>
            <person name="Calhoun S."/>
            <person name="Haridas S."/>
            <person name="Kuo A."/>
            <person name="Mondo S."/>
            <person name="Pangilinan J."/>
            <person name="Riley R."/>
            <person name="LaButti K."/>
            <person name="Andreopoulos B."/>
            <person name="Lipzen A."/>
            <person name="Chen C."/>
            <person name="Yanf M."/>
            <person name="Daum C."/>
            <person name="Ng V."/>
            <person name="Clum A."/>
            <person name="Steindorff A."/>
            <person name="Ohm R."/>
            <person name="Martin F."/>
            <person name="Silar P."/>
            <person name="Natvig D."/>
            <person name="Lalanne C."/>
            <person name="Gautier V."/>
            <person name="Ament-velasquez S.L."/>
            <person name="Kruys A."/>
            <person name="Hutchinson M.I."/>
            <person name="Powell A.J."/>
            <person name="Barry K."/>
            <person name="Miller A.N."/>
            <person name="Grigoriev I.V."/>
            <person name="Debuchy R."/>
            <person name="Gladieux P."/>
            <person name="Thoren M.H."/>
            <person name="Johannesson H."/>
        </authorList>
    </citation>
    <scope>NUCLEOTIDE SEQUENCE</scope>
    <source>
        <strain evidence="8">SMH3391-2</strain>
    </source>
</reference>
<keyword evidence="4 6" id="KW-0472">Membrane</keyword>
<dbReference type="EMBL" id="JAULSR010000002">
    <property type="protein sequence ID" value="KAK0628353.1"/>
    <property type="molecule type" value="Genomic_DNA"/>
</dbReference>
<dbReference type="PANTHER" id="PTHR33048:SF47">
    <property type="entry name" value="INTEGRAL MEMBRANE PROTEIN-RELATED"/>
    <property type="match status" value="1"/>
</dbReference>
<evidence type="ECO:0000313" key="9">
    <source>
        <dbReference type="Proteomes" id="UP001174934"/>
    </source>
</evidence>
<dbReference type="InterPro" id="IPR052337">
    <property type="entry name" value="SAT4-like"/>
</dbReference>
<dbReference type="AlphaFoldDB" id="A0AA39X6U7"/>
<organism evidence="8 9">
    <name type="scientific">Bombardia bombarda</name>
    <dbReference type="NCBI Taxonomy" id="252184"/>
    <lineage>
        <taxon>Eukaryota</taxon>
        <taxon>Fungi</taxon>
        <taxon>Dikarya</taxon>
        <taxon>Ascomycota</taxon>
        <taxon>Pezizomycotina</taxon>
        <taxon>Sordariomycetes</taxon>
        <taxon>Sordariomycetidae</taxon>
        <taxon>Sordariales</taxon>
        <taxon>Lasiosphaeriaceae</taxon>
        <taxon>Bombardia</taxon>
    </lineage>
</organism>
<evidence type="ECO:0000256" key="4">
    <source>
        <dbReference type="ARBA" id="ARBA00023136"/>
    </source>
</evidence>
<evidence type="ECO:0000256" key="3">
    <source>
        <dbReference type="ARBA" id="ARBA00022989"/>
    </source>
</evidence>
<evidence type="ECO:0000256" key="1">
    <source>
        <dbReference type="ARBA" id="ARBA00004141"/>
    </source>
</evidence>
<proteinExistence type="inferred from homology"/>
<dbReference type="GO" id="GO:0016020">
    <property type="term" value="C:membrane"/>
    <property type="evidence" value="ECO:0007669"/>
    <property type="project" value="UniProtKB-SubCell"/>
</dbReference>
<gene>
    <name evidence="8" type="ORF">B0T17DRAFT_614285</name>
</gene>
<sequence>MWHVAGIEVKPRNYDIIVLTFLFLTFAFIVVCLRLYARAFVIRNLGIDDYLIITATITAIYLQYAVMEQIRFDFGFGLEKISERPFTKTTHQYLVTHVVAMAEIKLSFLFQYRRIFQSPPAKRIINIILIWFIVYGAFAIFSCIFTCWPVARYWDESITGPGGCLDRVILQWVLNVVNIINDFILFFLPMPFLKSLHVKPRVRAALIAVFAAGGLVCIISIIRLRYLAFIDPGIKPGDVTSVDQSGYFNNASLWSCLEIYIGIICACVAGIKPLFSKLLSGPDALSGETSRTLRTGTGFGRTGTRGQMSRHISAAISNDSVPLRSFIRDLDDSHNQKYPHSDDVELQSVPAGNDRHRFEILIERTVDVRSVKGDDDGSVKDLGVRVACEGETHLSRRSSIDVTPNMIHTHGKLLPG</sequence>
<evidence type="ECO:0000256" key="6">
    <source>
        <dbReference type="SAM" id="Phobius"/>
    </source>
</evidence>
<feature type="transmembrane region" description="Helical" evidence="6">
    <location>
        <begin position="49"/>
        <end position="66"/>
    </location>
</feature>
<feature type="transmembrane region" description="Helical" evidence="6">
    <location>
        <begin position="124"/>
        <end position="151"/>
    </location>
</feature>
<feature type="transmembrane region" description="Helical" evidence="6">
    <location>
        <begin position="93"/>
        <end position="112"/>
    </location>
</feature>
<dbReference type="Pfam" id="PF20684">
    <property type="entry name" value="Fung_rhodopsin"/>
    <property type="match status" value="1"/>
</dbReference>